<organism evidence="10 11">
    <name type="scientific">Riccia fluitans</name>
    <dbReference type="NCBI Taxonomy" id="41844"/>
    <lineage>
        <taxon>Eukaryota</taxon>
        <taxon>Viridiplantae</taxon>
        <taxon>Streptophyta</taxon>
        <taxon>Embryophyta</taxon>
        <taxon>Marchantiophyta</taxon>
        <taxon>Marchantiopsida</taxon>
        <taxon>Marchantiidae</taxon>
        <taxon>Marchantiales</taxon>
        <taxon>Ricciaceae</taxon>
        <taxon>Riccia</taxon>
    </lineage>
</organism>
<dbReference type="InterPro" id="IPR044098">
    <property type="entry name" value="STAMBP/STALP-like_MPN"/>
</dbReference>
<dbReference type="Proteomes" id="UP001605036">
    <property type="component" value="Unassembled WGS sequence"/>
</dbReference>
<evidence type="ECO:0000313" key="10">
    <source>
        <dbReference type="EMBL" id="KAL2636192.1"/>
    </source>
</evidence>
<dbReference type="InterPro" id="IPR000555">
    <property type="entry name" value="JAMM/MPN+_dom"/>
</dbReference>
<evidence type="ECO:0000313" key="11">
    <source>
        <dbReference type="Proteomes" id="UP001605036"/>
    </source>
</evidence>
<keyword evidence="4" id="KW-0479">Metal-binding</keyword>
<dbReference type="PANTHER" id="PTHR12947">
    <property type="entry name" value="AMSH-LIKE PROTEASE"/>
    <property type="match status" value="1"/>
</dbReference>
<keyword evidence="6" id="KW-0378">Hydrolase</keyword>
<dbReference type="PANTHER" id="PTHR12947:SF13">
    <property type="entry name" value="FI19924P1"/>
    <property type="match status" value="1"/>
</dbReference>
<evidence type="ECO:0000256" key="8">
    <source>
        <dbReference type="ARBA" id="ARBA00023049"/>
    </source>
</evidence>
<evidence type="ECO:0000256" key="7">
    <source>
        <dbReference type="ARBA" id="ARBA00022833"/>
    </source>
</evidence>
<dbReference type="EMBL" id="JBHFFA010000003">
    <property type="protein sequence ID" value="KAL2636192.1"/>
    <property type="molecule type" value="Genomic_DNA"/>
</dbReference>
<dbReference type="GO" id="GO:0008237">
    <property type="term" value="F:metallopeptidase activity"/>
    <property type="evidence" value="ECO:0007669"/>
    <property type="project" value="UniProtKB-KW"/>
</dbReference>
<gene>
    <name evidence="10" type="ORF">R1flu_007671</name>
</gene>
<keyword evidence="8" id="KW-0482">Metalloprotease</keyword>
<dbReference type="InterPro" id="IPR037518">
    <property type="entry name" value="MPN"/>
</dbReference>
<comment type="caution">
    <text evidence="10">The sequence shown here is derived from an EMBL/GenBank/DDBJ whole genome shotgun (WGS) entry which is preliminary data.</text>
</comment>
<reference evidence="10 11" key="1">
    <citation type="submission" date="2024-09" db="EMBL/GenBank/DDBJ databases">
        <title>Chromosome-scale assembly of Riccia fluitans.</title>
        <authorList>
            <person name="Paukszto L."/>
            <person name="Sawicki J."/>
            <person name="Karawczyk K."/>
            <person name="Piernik-Szablinska J."/>
            <person name="Szczecinska M."/>
            <person name="Mazdziarz M."/>
        </authorList>
    </citation>
    <scope>NUCLEOTIDE SEQUENCE [LARGE SCALE GENOMIC DNA]</scope>
    <source>
        <strain evidence="10">Rf_01</strain>
        <tissue evidence="10">Aerial parts of the thallus</tissue>
    </source>
</reference>
<feature type="domain" description="MPN" evidence="9">
    <location>
        <begin position="476"/>
        <end position="604"/>
    </location>
</feature>
<dbReference type="GO" id="GO:0006508">
    <property type="term" value="P:proteolysis"/>
    <property type="evidence" value="ECO:0007669"/>
    <property type="project" value="UniProtKB-KW"/>
</dbReference>
<evidence type="ECO:0000256" key="6">
    <source>
        <dbReference type="ARBA" id="ARBA00022801"/>
    </source>
</evidence>
<dbReference type="Pfam" id="PF01398">
    <property type="entry name" value="JAB"/>
    <property type="match status" value="1"/>
</dbReference>
<keyword evidence="11" id="KW-1185">Reference proteome</keyword>
<keyword evidence="3" id="KW-0645">Protease</keyword>
<evidence type="ECO:0000256" key="4">
    <source>
        <dbReference type="ARBA" id="ARBA00022723"/>
    </source>
</evidence>
<evidence type="ECO:0000256" key="3">
    <source>
        <dbReference type="ARBA" id="ARBA00022670"/>
    </source>
</evidence>
<dbReference type="CDD" id="cd08066">
    <property type="entry name" value="MPN_AMSH_like"/>
    <property type="match status" value="1"/>
</dbReference>
<dbReference type="SMART" id="SM00232">
    <property type="entry name" value="JAB_MPN"/>
    <property type="match status" value="1"/>
</dbReference>
<accession>A0ABD1Z2L4</accession>
<keyword evidence="7" id="KW-0862">Zinc</keyword>
<dbReference type="PROSITE" id="PS50249">
    <property type="entry name" value="MPN"/>
    <property type="match status" value="1"/>
</dbReference>
<dbReference type="Pfam" id="PF08969">
    <property type="entry name" value="USP8_dimer"/>
    <property type="match status" value="1"/>
</dbReference>
<evidence type="ECO:0000256" key="1">
    <source>
        <dbReference type="ARBA" id="ARBA00001947"/>
    </source>
</evidence>
<dbReference type="AlphaFoldDB" id="A0ABD1Z2L4"/>
<dbReference type="InterPro" id="IPR015063">
    <property type="entry name" value="USP8_dimer"/>
</dbReference>
<evidence type="ECO:0000259" key="9">
    <source>
        <dbReference type="PROSITE" id="PS50249"/>
    </source>
</evidence>
<evidence type="ECO:0000256" key="2">
    <source>
        <dbReference type="ARBA" id="ARBA00010981"/>
    </source>
</evidence>
<proteinExistence type="inferred from homology"/>
<comment type="similarity">
    <text evidence="2">Belongs to the peptidase M67C family.</text>
</comment>
<sequence length="650" mass="72349">MSGKMLIVAEKAARLDVDHRLPLRIYYRAADSILRQAAIYRKENNIIDLYVLLLRFSSLVMETIPQHRDYRAFYGREKQDFLKRVLDILNELEALKPRVQAEVSRINNVHSVRAPLAITSSAVTAALAPAATPFYRSQSFNGVSAVKGPYESQSWTPNYSSTPVEPRRQEYPQAEYGQTGDLSGRYYETGRQENSLVGYNWNGVGGQGGQEVTGSAYPFAGDSGRQPFGVQRHEFSQASSTWIANANYRPMEVQRQYSPVGSILSQSASNLPFSSGSVYPNYLPSSTLAHNMQNLSLSIPSARSETLSRHSFLGSTTVRRTSASVLPTKVAYPSLIDTSPISIPSLDQSWRAPTPVTTPMPDAYSSSLSNHASLQPSDFIKLEGKHESLQQTDLIKLEERQSSLVQTTVLAHSPLVRQPSPPPVQVEVESITATLEKELGCPEVHPHENTKPESQPEPQVLKLPEVLARPRKPKPLHVSHKLMDEFMAVAKDNTKNNLETCGVLAGSLKEGMFYVTTLIVPKQEATANSCSTTNEEELFEYQDKNELFQFGWIHTHPSQSCFMSSIDLHTHYSYQVMLPEAIAIVMAPTDSSRKYGMFRLSEPSGLKTIQSCDKRGFHPHDQPSDGSPIYESSYHVHLNSKVSCTVVDLR</sequence>
<dbReference type="SUPFAM" id="SSF102712">
    <property type="entry name" value="JAB1/MPN domain"/>
    <property type="match status" value="1"/>
</dbReference>
<keyword evidence="5" id="KW-0833">Ubl conjugation pathway</keyword>
<comment type="cofactor">
    <cofactor evidence="1">
        <name>Zn(2+)</name>
        <dbReference type="ChEBI" id="CHEBI:29105"/>
    </cofactor>
</comment>
<dbReference type="Gene3D" id="1.20.58.80">
    <property type="entry name" value="Phosphotransferase system, lactose/cellobiose-type IIA subunit"/>
    <property type="match status" value="1"/>
</dbReference>
<protein>
    <recommendedName>
        <fullName evidence="9">MPN domain-containing protein</fullName>
    </recommendedName>
</protein>
<evidence type="ECO:0000256" key="5">
    <source>
        <dbReference type="ARBA" id="ARBA00022786"/>
    </source>
</evidence>
<dbReference type="GO" id="GO:0046872">
    <property type="term" value="F:metal ion binding"/>
    <property type="evidence" value="ECO:0007669"/>
    <property type="project" value="UniProtKB-KW"/>
</dbReference>
<name>A0ABD1Z2L4_9MARC</name>
<dbReference type="Gene3D" id="3.40.140.10">
    <property type="entry name" value="Cytidine Deaminase, domain 2"/>
    <property type="match status" value="1"/>
</dbReference>